<name>A0ABY3PM09_9CYAN</name>
<dbReference type="RefSeq" id="WP_230841674.1">
    <property type="nucleotide sequence ID" value="NZ_CP063845.1"/>
</dbReference>
<evidence type="ECO:0000313" key="1">
    <source>
        <dbReference type="EMBL" id="UFP94623.1"/>
    </source>
</evidence>
<dbReference type="Proteomes" id="UP001054846">
    <property type="component" value="Chromosome"/>
</dbReference>
<organism evidence="1 2">
    <name type="scientific">Gloeobacter morelensis MG652769</name>
    <dbReference type="NCBI Taxonomy" id="2781736"/>
    <lineage>
        <taxon>Bacteria</taxon>
        <taxon>Bacillati</taxon>
        <taxon>Cyanobacteriota</taxon>
        <taxon>Cyanophyceae</taxon>
        <taxon>Gloeobacterales</taxon>
        <taxon>Gloeobacteraceae</taxon>
        <taxon>Gloeobacter</taxon>
        <taxon>Gloeobacter morelensis</taxon>
    </lineage>
</organism>
<sequence>MGACALCIIEETCTRTPLVTDRELADPAFIRCLRDLCFSLNVSSYHWLDFLTDLYRDYRGCIVDEAGRTVLLDMEVFEVPHIRDWFRDFCCTPCPPNITPYVRGEAKERVRILGTILKT</sequence>
<accession>A0ABY3PM09</accession>
<dbReference type="EMBL" id="CP063845">
    <property type="protein sequence ID" value="UFP94623.1"/>
    <property type="molecule type" value="Genomic_DNA"/>
</dbReference>
<reference evidence="1 2" key="1">
    <citation type="journal article" date="2021" name="Genome Biol. Evol.">
        <title>Complete Genome Sequencing of a Novel Gloeobacter Species from a Waterfall Cave in Mexico.</title>
        <authorList>
            <person name="Saw J.H."/>
            <person name="Cardona T."/>
            <person name="Montejano G."/>
        </authorList>
    </citation>
    <scope>NUCLEOTIDE SEQUENCE [LARGE SCALE GENOMIC DNA]</scope>
    <source>
        <strain evidence="1">MG652769</strain>
    </source>
</reference>
<protein>
    <submittedName>
        <fullName evidence="1">Uncharacterized protein</fullName>
    </submittedName>
</protein>
<gene>
    <name evidence="1" type="ORF">ISF26_23310</name>
</gene>
<keyword evidence="2" id="KW-1185">Reference proteome</keyword>
<evidence type="ECO:0000313" key="2">
    <source>
        <dbReference type="Proteomes" id="UP001054846"/>
    </source>
</evidence>
<proteinExistence type="predicted"/>